<accession>A0A368X4L0</accession>
<protein>
    <submittedName>
        <fullName evidence="1">Uncharacterized protein</fullName>
    </submittedName>
</protein>
<name>A0A368X4L0_9BACI</name>
<dbReference type="AlphaFoldDB" id="A0A368X4L0"/>
<comment type="caution">
    <text evidence="1">The sequence shown here is derived from an EMBL/GenBank/DDBJ whole genome shotgun (WGS) entry which is preliminary data.</text>
</comment>
<dbReference type="Proteomes" id="UP000252585">
    <property type="component" value="Unassembled WGS sequence"/>
</dbReference>
<proteinExistence type="predicted"/>
<dbReference type="OrthoDB" id="8479006at2"/>
<sequence length="279" mass="34149">MKYYSERNNLFEKEFSINLKDFKEYFIQVYRYYDDRKLFDMASNGVWKVRNYNEEYQLHPPKMAPSPEVYFITHLNKRKVYPIWEYYASYSEGDLFTVIEILYDNIGTFDHTKDIFIVDEYKCEFAIDINNLLKKYNNGYYLNEKYGYIMEQPNDSIKELLNSDIPNYMSNEVSNQLKTSLKMYYRFNSNEEEKKKAINILADILEPLRRDLQDILNSEFDINKKKHDKLIFDIVNSFNIRHNDKNQFTLYSKPIWYEWMMQYYTSVILTYYRLKSEHE</sequence>
<evidence type="ECO:0000313" key="2">
    <source>
        <dbReference type="Proteomes" id="UP000252585"/>
    </source>
</evidence>
<evidence type="ECO:0000313" key="1">
    <source>
        <dbReference type="EMBL" id="RCW62873.1"/>
    </source>
</evidence>
<dbReference type="RefSeq" id="WP_114354477.1">
    <property type="nucleotide sequence ID" value="NZ_QPJJ01000022.1"/>
</dbReference>
<organism evidence="1 2">
    <name type="scientific">Saliterribacillus persicus</name>
    <dbReference type="NCBI Taxonomy" id="930114"/>
    <lineage>
        <taxon>Bacteria</taxon>
        <taxon>Bacillati</taxon>
        <taxon>Bacillota</taxon>
        <taxon>Bacilli</taxon>
        <taxon>Bacillales</taxon>
        <taxon>Bacillaceae</taxon>
        <taxon>Saliterribacillus</taxon>
    </lineage>
</organism>
<gene>
    <name evidence="1" type="ORF">DFR57_12242</name>
</gene>
<keyword evidence="2" id="KW-1185">Reference proteome</keyword>
<dbReference type="EMBL" id="QPJJ01000022">
    <property type="protein sequence ID" value="RCW62873.1"/>
    <property type="molecule type" value="Genomic_DNA"/>
</dbReference>
<reference evidence="1 2" key="1">
    <citation type="submission" date="2018-07" db="EMBL/GenBank/DDBJ databases">
        <title>Genomic Encyclopedia of Type Strains, Phase IV (KMG-IV): sequencing the most valuable type-strain genomes for metagenomic binning, comparative biology and taxonomic classification.</title>
        <authorList>
            <person name="Goeker M."/>
        </authorList>
    </citation>
    <scope>NUCLEOTIDE SEQUENCE [LARGE SCALE GENOMIC DNA]</scope>
    <source>
        <strain evidence="1 2">DSM 27696</strain>
    </source>
</reference>